<name>A0A9J5YYW3_SOLCO</name>
<dbReference type="EMBL" id="JACXVP010000005">
    <property type="protein sequence ID" value="KAG5605825.1"/>
    <property type="molecule type" value="Genomic_DNA"/>
</dbReference>
<feature type="compositionally biased region" description="Polar residues" evidence="1">
    <location>
        <begin position="54"/>
        <end position="66"/>
    </location>
</feature>
<feature type="region of interest" description="Disordered" evidence="1">
    <location>
        <begin position="20"/>
        <end position="97"/>
    </location>
</feature>
<reference evidence="2 3" key="1">
    <citation type="submission" date="2020-09" db="EMBL/GenBank/DDBJ databases">
        <title>De no assembly of potato wild relative species, Solanum commersonii.</title>
        <authorList>
            <person name="Cho K."/>
        </authorList>
    </citation>
    <scope>NUCLEOTIDE SEQUENCE [LARGE SCALE GENOMIC DNA]</scope>
    <source>
        <strain evidence="2">LZ3.2</strain>
        <tissue evidence="2">Leaf</tissue>
    </source>
</reference>
<keyword evidence="3" id="KW-1185">Reference proteome</keyword>
<organism evidence="2 3">
    <name type="scientific">Solanum commersonii</name>
    <name type="common">Commerson's wild potato</name>
    <name type="synonym">Commerson's nightshade</name>
    <dbReference type="NCBI Taxonomy" id="4109"/>
    <lineage>
        <taxon>Eukaryota</taxon>
        <taxon>Viridiplantae</taxon>
        <taxon>Streptophyta</taxon>
        <taxon>Embryophyta</taxon>
        <taxon>Tracheophyta</taxon>
        <taxon>Spermatophyta</taxon>
        <taxon>Magnoliopsida</taxon>
        <taxon>eudicotyledons</taxon>
        <taxon>Gunneridae</taxon>
        <taxon>Pentapetalae</taxon>
        <taxon>asterids</taxon>
        <taxon>lamiids</taxon>
        <taxon>Solanales</taxon>
        <taxon>Solanaceae</taxon>
        <taxon>Solanoideae</taxon>
        <taxon>Solaneae</taxon>
        <taxon>Solanum</taxon>
    </lineage>
</organism>
<evidence type="ECO:0000313" key="2">
    <source>
        <dbReference type="EMBL" id="KAG5605825.1"/>
    </source>
</evidence>
<feature type="compositionally biased region" description="Polar residues" evidence="1">
    <location>
        <begin position="74"/>
        <end position="97"/>
    </location>
</feature>
<comment type="caution">
    <text evidence="2">The sequence shown here is derived from an EMBL/GenBank/DDBJ whole genome shotgun (WGS) entry which is preliminary data.</text>
</comment>
<dbReference type="AlphaFoldDB" id="A0A9J5YYW3"/>
<dbReference type="Proteomes" id="UP000824120">
    <property type="component" value="Chromosome 5"/>
</dbReference>
<evidence type="ECO:0000313" key="3">
    <source>
        <dbReference type="Proteomes" id="UP000824120"/>
    </source>
</evidence>
<protein>
    <submittedName>
        <fullName evidence="2">Uncharacterized protein</fullName>
    </submittedName>
</protein>
<gene>
    <name evidence="2" type="ORF">H5410_027317</name>
</gene>
<proteinExistence type="predicted"/>
<feature type="compositionally biased region" description="Basic and acidic residues" evidence="1">
    <location>
        <begin position="37"/>
        <end position="48"/>
    </location>
</feature>
<accession>A0A9J5YYW3</accession>
<sequence>MIGDFNFKIRDEDFKRRIELGTEMKNMNKGEQGQQGGDHKQIKTREQEEQQQQNTKDGGSTQQPEQKNTEDSVETNLTTEPSVKGATTNHNLSNRYS</sequence>
<evidence type="ECO:0000256" key="1">
    <source>
        <dbReference type="SAM" id="MobiDB-lite"/>
    </source>
</evidence>